<accession>A0ABY4N9S4</accession>
<dbReference type="RefSeq" id="WP_239203734.1">
    <property type="nucleotide sequence ID" value="NZ_CP097218.1"/>
</dbReference>
<name>A0ABY4N9S4_9MICO</name>
<keyword evidence="3" id="KW-1185">Reference proteome</keyword>
<reference evidence="2" key="1">
    <citation type="submission" date="2022-05" db="EMBL/GenBank/DDBJ databases">
        <title>Genomic analysis of Brachybacterium sp. CBA3104.</title>
        <authorList>
            <person name="Roh S.W."/>
            <person name="Kim Y.B."/>
            <person name="Kim Y."/>
        </authorList>
    </citation>
    <scope>NUCLEOTIDE SEQUENCE</scope>
    <source>
        <strain evidence="2">CBA3104</strain>
    </source>
</reference>
<evidence type="ECO:0000313" key="3">
    <source>
        <dbReference type="Proteomes" id="UP001055868"/>
    </source>
</evidence>
<dbReference type="InterPro" id="IPR046250">
    <property type="entry name" value="DUF6283"/>
</dbReference>
<dbReference type="Proteomes" id="UP001055868">
    <property type="component" value="Chromosome"/>
</dbReference>
<organism evidence="2 3">
    <name type="scientific">Brachybacterium kimchii</name>
    <dbReference type="NCBI Taxonomy" id="2942909"/>
    <lineage>
        <taxon>Bacteria</taxon>
        <taxon>Bacillati</taxon>
        <taxon>Actinomycetota</taxon>
        <taxon>Actinomycetes</taxon>
        <taxon>Micrococcales</taxon>
        <taxon>Dermabacteraceae</taxon>
        <taxon>Brachybacterium</taxon>
    </lineage>
</organism>
<gene>
    <name evidence="2" type="ORF">M4486_04360</name>
</gene>
<feature type="region of interest" description="Disordered" evidence="1">
    <location>
        <begin position="115"/>
        <end position="144"/>
    </location>
</feature>
<dbReference type="Pfam" id="PF19800">
    <property type="entry name" value="DUF6283"/>
    <property type="match status" value="1"/>
</dbReference>
<proteinExistence type="predicted"/>
<sequence length="144" mass="15679">MGTTNDSGGELPRKTPCASCPYRCGVPSGVWDRSEYDKLPAYDGDIPEQTSAREFSCHQQDGTVCAGWLGHRDPLELLAVRIGIIDGSLDPSCAEYSTTVPLWPTGADAARHGIASIDAPDERAQDTIAKLERTRDMRERSDRA</sequence>
<evidence type="ECO:0000313" key="2">
    <source>
        <dbReference type="EMBL" id="UQN30551.1"/>
    </source>
</evidence>
<protein>
    <submittedName>
        <fullName evidence="2">DUF6283 family protein</fullName>
    </submittedName>
</protein>
<evidence type="ECO:0000256" key="1">
    <source>
        <dbReference type="SAM" id="MobiDB-lite"/>
    </source>
</evidence>
<dbReference type="EMBL" id="CP097218">
    <property type="protein sequence ID" value="UQN30551.1"/>
    <property type="molecule type" value="Genomic_DNA"/>
</dbReference>
<feature type="compositionally biased region" description="Basic and acidic residues" evidence="1">
    <location>
        <begin position="120"/>
        <end position="144"/>
    </location>
</feature>